<evidence type="ECO:0000313" key="2">
    <source>
        <dbReference type="EMBL" id="UVA80106.1"/>
    </source>
</evidence>
<name>A0ABY5QH19_9BURK</name>
<feature type="compositionally biased region" description="Polar residues" evidence="1">
    <location>
        <begin position="1"/>
        <end position="22"/>
    </location>
</feature>
<dbReference type="RefSeq" id="WP_257959205.1">
    <property type="nucleotide sequence ID" value="NZ_CP102780.1"/>
</dbReference>
<reference evidence="2" key="1">
    <citation type="submission" date="2022-08" db="EMBL/GenBank/DDBJ databases">
        <title>Multi-unit outbreak of Pandoraea commovens among non-cystic fibrosis intensive care patients from 2019 to 2021 in Berlin, Germany.</title>
        <authorList>
            <person name="Menzel P."/>
        </authorList>
    </citation>
    <scope>NUCLEOTIDE SEQUENCE</scope>
    <source>
        <strain evidence="2">LB-19-202-79</strain>
    </source>
</reference>
<evidence type="ECO:0000256" key="1">
    <source>
        <dbReference type="SAM" id="MobiDB-lite"/>
    </source>
</evidence>
<keyword evidence="3" id="KW-1185">Reference proteome</keyword>
<feature type="region of interest" description="Disordered" evidence="1">
    <location>
        <begin position="1"/>
        <end position="32"/>
    </location>
</feature>
<gene>
    <name evidence="2" type="ORF">NTU39_03525</name>
</gene>
<dbReference type="EMBL" id="CP102780">
    <property type="protein sequence ID" value="UVA80106.1"/>
    <property type="molecule type" value="Genomic_DNA"/>
</dbReference>
<protein>
    <submittedName>
        <fullName evidence="2">Uncharacterized protein</fullName>
    </submittedName>
</protein>
<sequence length="154" mass="16958">MEVNTQATAQKITTPDIQQAEATSPPAEGFDTDFEQTRNVAEAEGGTVMADSKIVRSAELRDALLSQHGSSGEMGQSSGVLRSSRMTSPSSTEDEPLPEEMESEITRVFEELLGVPKFEREAAWRAMCEENTDDAEMVRILDIVRARLAEHELI</sequence>
<proteinExistence type="predicted"/>
<accession>A0ABY5QH19</accession>
<organism evidence="2 3">
    <name type="scientific">Pandoraea commovens</name>
    <dbReference type="NCBI Taxonomy" id="2508289"/>
    <lineage>
        <taxon>Bacteria</taxon>
        <taxon>Pseudomonadati</taxon>
        <taxon>Pseudomonadota</taxon>
        <taxon>Betaproteobacteria</taxon>
        <taxon>Burkholderiales</taxon>
        <taxon>Burkholderiaceae</taxon>
        <taxon>Pandoraea</taxon>
    </lineage>
</organism>
<dbReference type="Proteomes" id="UP001058980">
    <property type="component" value="Chromosome"/>
</dbReference>
<feature type="compositionally biased region" description="Acidic residues" evidence="1">
    <location>
        <begin position="92"/>
        <end position="103"/>
    </location>
</feature>
<feature type="compositionally biased region" description="Polar residues" evidence="1">
    <location>
        <begin position="67"/>
        <end position="91"/>
    </location>
</feature>
<feature type="region of interest" description="Disordered" evidence="1">
    <location>
        <begin position="65"/>
        <end position="104"/>
    </location>
</feature>
<evidence type="ECO:0000313" key="3">
    <source>
        <dbReference type="Proteomes" id="UP001058980"/>
    </source>
</evidence>